<protein>
    <submittedName>
        <fullName evidence="2">Uncharacterized protein</fullName>
    </submittedName>
</protein>
<keyword evidence="1" id="KW-1133">Transmembrane helix</keyword>
<feature type="transmembrane region" description="Helical" evidence="1">
    <location>
        <begin position="12"/>
        <end position="31"/>
    </location>
</feature>
<sequence length="177" mass="20210">MCVVNFFESYGHIISTTALLITLGVLIWYAWETRGLRKEAVRQTELSQRPYVILIHTGSGLLSFENIGLSHALDVSVDVQHMDVFLVRLQPCHLVRKGQKVKAGFLLEGKDAEADEIIRGFGSGNIGFPFFETHENIKDYPLTVHYENIEGTRYYTQLEVRVKERRVVVLKSEKSKV</sequence>
<gene>
    <name evidence="2" type="ORF">LCGC14_0941190</name>
</gene>
<dbReference type="EMBL" id="LAZR01003293">
    <property type="protein sequence ID" value="KKN19894.1"/>
    <property type="molecule type" value="Genomic_DNA"/>
</dbReference>
<reference evidence="2" key="1">
    <citation type="journal article" date="2015" name="Nature">
        <title>Complex archaea that bridge the gap between prokaryotes and eukaryotes.</title>
        <authorList>
            <person name="Spang A."/>
            <person name="Saw J.H."/>
            <person name="Jorgensen S.L."/>
            <person name="Zaremba-Niedzwiedzka K."/>
            <person name="Martijn J."/>
            <person name="Lind A.E."/>
            <person name="van Eijk R."/>
            <person name="Schleper C."/>
            <person name="Guy L."/>
            <person name="Ettema T.J."/>
        </authorList>
    </citation>
    <scope>NUCLEOTIDE SEQUENCE</scope>
</reference>
<keyword evidence="1" id="KW-0812">Transmembrane</keyword>
<keyword evidence="1" id="KW-0472">Membrane</keyword>
<proteinExistence type="predicted"/>
<accession>A0A0F9NPM8</accession>
<comment type="caution">
    <text evidence="2">The sequence shown here is derived from an EMBL/GenBank/DDBJ whole genome shotgun (WGS) entry which is preliminary data.</text>
</comment>
<name>A0A0F9NPM8_9ZZZZ</name>
<evidence type="ECO:0000313" key="2">
    <source>
        <dbReference type="EMBL" id="KKN19894.1"/>
    </source>
</evidence>
<organism evidence="2">
    <name type="scientific">marine sediment metagenome</name>
    <dbReference type="NCBI Taxonomy" id="412755"/>
    <lineage>
        <taxon>unclassified sequences</taxon>
        <taxon>metagenomes</taxon>
        <taxon>ecological metagenomes</taxon>
    </lineage>
</organism>
<dbReference type="AlphaFoldDB" id="A0A0F9NPM8"/>
<evidence type="ECO:0000256" key="1">
    <source>
        <dbReference type="SAM" id="Phobius"/>
    </source>
</evidence>